<dbReference type="InterPro" id="IPR005025">
    <property type="entry name" value="FMN_Rdtase-like_dom"/>
</dbReference>
<sequence>MTTLNTPKLITIVSAGLRSPSSSRLLADEIATAVTRLSGERVEVRHVEVRDHAHAIADALLTGFPTGQLEADLESVREADALVMVSPTFQASVAGLFKSFIDLVEPDSLRGTPVLLAATGGSERHSLVIDQVLRPIFAYLGAVTIPTGVYAATGDFGGEYASTLSARIERAAGELVTLAGLSGDSSRSVRRAPVDDFDEVTPFENLLAGVQR</sequence>
<dbReference type="Gene3D" id="3.40.50.360">
    <property type="match status" value="1"/>
</dbReference>
<accession>A0A4R6LW77</accession>
<dbReference type="PANTHER" id="PTHR43408:SF2">
    <property type="entry name" value="FMN REDUCTASE (NADPH)"/>
    <property type="match status" value="1"/>
</dbReference>
<evidence type="ECO:0000313" key="6">
    <source>
        <dbReference type="Proteomes" id="UP000215896"/>
    </source>
</evidence>
<keyword evidence="1" id="KW-0285">Flavoprotein</keyword>
<dbReference type="SUPFAM" id="SSF52218">
    <property type="entry name" value="Flavoproteins"/>
    <property type="match status" value="1"/>
</dbReference>
<dbReference type="RefSeq" id="WP_094401357.1">
    <property type="nucleotide sequence ID" value="NZ_NMVL01000011.1"/>
</dbReference>
<comment type="caution">
    <text evidence="5">The sequence shown here is derived from an EMBL/GenBank/DDBJ whole genome shotgun (WGS) entry which is preliminary data.</text>
</comment>
<protein>
    <submittedName>
        <fullName evidence="5">Oxidoreductase</fullName>
    </submittedName>
</protein>
<dbReference type="InterPro" id="IPR029039">
    <property type="entry name" value="Flavoprotein-like_sf"/>
</dbReference>
<name>A0A255G3Z4_9ACTN</name>
<dbReference type="Pfam" id="PF03358">
    <property type="entry name" value="FMN_red"/>
    <property type="match status" value="1"/>
</dbReference>
<gene>
    <name evidence="5" type="ORF">CGZ94_16460</name>
</gene>
<dbReference type="InterPro" id="IPR023932">
    <property type="entry name" value="CE1759_FMN_reduct"/>
</dbReference>
<reference evidence="5 6" key="1">
    <citation type="submission" date="2017-07" db="EMBL/GenBank/DDBJ databases">
        <title>Draft whole genome sequences of clinical Proprionibacteriaceae strains.</title>
        <authorList>
            <person name="Bernier A.-M."/>
            <person name="Bernard K."/>
            <person name="Domingo M.-C."/>
        </authorList>
    </citation>
    <scope>NUCLEOTIDE SEQUENCE [LARGE SCALE GENOMIC DNA]</scope>
    <source>
        <strain evidence="5 6">NML 030167</strain>
    </source>
</reference>
<dbReference type="Proteomes" id="UP000215896">
    <property type="component" value="Unassembled WGS sequence"/>
</dbReference>
<dbReference type="AlphaFoldDB" id="A0A255G3Z4"/>
<evidence type="ECO:0000259" key="4">
    <source>
        <dbReference type="Pfam" id="PF03358"/>
    </source>
</evidence>
<dbReference type="PANTHER" id="PTHR43408">
    <property type="entry name" value="FMN REDUCTASE (NADPH)"/>
    <property type="match status" value="1"/>
</dbReference>
<keyword evidence="2" id="KW-0288">FMN</keyword>
<proteinExistence type="predicted"/>
<dbReference type="NCBIfam" id="TIGR04037">
    <property type="entry name" value="LLM_duo_CE1759"/>
    <property type="match status" value="1"/>
</dbReference>
<dbReference type="InterPro" id="IPR051814">
    <property type="entry name" value="NAD(P)H-dep_FMN_reductase"/>
</dbReference>
<evidence type="ECO:0000256" key="2">
    <source>
        <dbReference type="ARBA" id="ARBA00022643"/>
    </source>
</evidence>
<organism evidence="5 6">
    <name type="scientific">Enemella evansiae</name>
    <dbReference type="NCBI Taxonomy" id="2016499"/>
    <lineage>
        <taxon>Bacteria</taxon>
        <taxon>Bacillati</taxon>
        <taxon>Actinomycetota</taxon>
        <taxon>Actinomycetes</taxon>
        <taxon>Propionibacteriales</taxon>
        <taxon>Propionibacteriaceae</taxon>
        <taxon>Enemella</taxon>
    </lineage>
</organism>
<evidence type="ECO:0000313" key="5">
    <source>
        <dbReference type="EMBL" id="OYO10595.1"/>
    </source>
</evidence>
<keyword evidence="3" id="KW-0560">Oxidoreductase</keyword>
<dbReference type="OrthoDB" id="1643408at2"/>
<dbReference type="EMBL" id="NMVO01000016">
    <property type="protein sequence ID" value="OYO10595.1"/>
    <property type="molecule type" value="Genomic_DNA"/>
</dbReference>
<dbReference type="GO" id="GO:0016491">
    <property type="term" value="F:oxidoreductase activity"/>
    <property type="evidence" value="ECO:0007669"/>
    <property type="project" value="UniProtKB-KW"/>
</dbReference>
<accession>A0A255G3Z4</accession>
<keyword evidence="6" id="KW-1185">Reference proteome</keyword>
<feature type="domain" description="NADPH-dependent FMN reductase-like" evidence="4">
    <location>
        <begin position="10"/>
        <end position="153"/>
    </location>
</feature>
<evidence type="ECO:0000256" key="1">
    <source>
        <dbReference type="ARBA" id="ARBA00022630"/>
    </source>
</evidence>
<evidence type="ECO:0000256" key="3">
    <source>
        <dbReference type="ARBA" id="ARBA00023002"/>
    </source>
</evidence>